<dbReference type="InterPro" id="IPR035986">
    <property type="entry name" value="PKD_dom_sf"/>
</dbReference>
<dbReference type="SMART" id="SM00089">
    <property type="entry name" value="PKD"/>
    <property type="match status" value="2"/>
</dbReference>
<dbReference type="Gene3D" id="2.60.40.10">
    <property type="entry name" value="Immunoglobulins"/>
    <property type="match status" value="4"/>
</dbReference>
<dbReference type="InterPro" id="IPR026444">
    <property type="entry name" value="Secre_tail"/>
</dbReference>
<accession>A0A974WHL6</accession>
<evidence type="ECO:0000313" key="5">
    <source>
        <dbReference type="Proteomes" id="UP000662783"/>
    </source>
</evidence>
<evidence type="ECO:0000313" key="4">
    <source>
        <dbReference type="EMBL" id="QSE96260.1"/>
    </source>
</evidence>
<dbReference type="InterPro" id="IPR003961">
    <property type="entry name" value="FN3_dom"/>
</dbReference>
<feature type="compositionally biased region" description="Polar residues" evidence="1">
    <location>
        <begin position="700"/>
        <end position="710"/>
    </location>
</feature>
<dbReference type="CDD" id="cd00146">
    <property type="entry name" value="PKD"/>
    <property type="match status" value="2"/>
</dbReference>
<gene>
    <name evidence="4" type="ORF">JR347_11635</name>
</gene>
<dbReference type="SUPFAM" id="SSF49265">
    <property type="entry name" value="Fibronectin type III"/>
    <property type="match status" value="1"/>
</dbReference>
<feature type="compositionally biased region" description="Polar residues" evidence="1">
    <location>
        <begin position="912"/>
        <end position="935"/>
    </location>
</feature>
<feature type="region of interest" description="Disordered" evidence="1">
    <location>
        <begin position="806"/>
        <end position="833"/>
    </location>
</feature>
<feature type="region of interest" description="Disordered" evidence="1">
    <location>
        <begin position="912"/>
        <end position="939"/>
    </location>
</feature>
<name>A0A974WHL6_9BACT</name>
<feature type="compositionally biased region" description="Polar residues" evidence="1">
    <location>
        <begin position="806"/>
        <end position="816"/>
    </location>
</feature>
<dbReference type="InterPro" id="IPR000601">
    <property type="entry name" value="PKD_dom"/>
</dbReference>
<keyword evidence="5" id="KW-1185">Reference proteome</keyword>
<dbReference type="InterPro" id="IPR022409">
    <property type="entry name" value="PKD/Chitinase_dom"/>
</dbReference>
<feature type="domain" description="Fibronectin type-III" evidence="3">
    <location>
        <begin position="1265"/>
        <end position="1383"/>
    </location>
</feature>
<dbReference type="SUPFAM" id="SSF49299">
    <property type="entry name" value="PKD domain"/>
    <property type="match status" value="2"/>
</dbReference>
<evidence type="ECO:0000259" key="2">
    <source>
        <dbReference type="PROSITE" id="PS50093"/>
    </source>
</evidence>
<feature type="domain" description="PKD" evidence="2">
    <location>
        <begin position="3391"/>
        <end position="3439"/>
    </location>
</feature>
<organism evidence="4 5">
    <name type="scientific">Fulvivirga lutea</name>
    <dbReference type="NCBI Taxonomy" id="2810512"/>
    <lineage>
        <taxon>Bacteria</taxon>
        <taxon>Pseudomonadati</taxon>
        <taxon>Bacteroidota</taxon>
        <taxon>Cytophagia</taxon>
        <taxon>Cytophagales</taxon>
        <taxon>Fulvivirgaceae</taxon>
        <taxon>Fulvivirga</taxon>
    </lineage>
</organism>
<sequence>MKGFNQLIIKPTILVFIVLFAQSLSFGQLVQIGGSESFETAGGDIGYVTANEFDDVDAEDEHFLLRLQDGNSKLYANMAGENGTWYYVFGKQDVPANPNDPIGIIELDPIDISDYGDIEVRMLLGSTQPDQYEDGDNLEIYANIDGGGDVLIGNFEQNGGNSRLRQDTDLNGNDDGGAPELTATFQSFTFPVSGTGSSLVIKIQGTNNSGTGREQTTVDNIRVFGQQVLSAGALATPASISSMETAYSSPSAPQVASQIIFDFNITVASGETRVQFDAIDFHLADIGINWANVIADAQLYSERISDNAQQFTITSTGFSGTNNSVLEFTGINDGNNQIGDVNQGEAKLYQLRLRLSSSIPLPEREAIDGANINISLSSADFNVTSGTMYGSNTVTSGNVPIVVTATRYAVTAQPTVVALNTNFGLTVQAQDPNGNLDVDNTSAVTLARGTGTGSLSSVIDADLTSNLSSGEFSWTDLRFDTNEIFDIDATGSLTTGTSASIDVSPSIASIVAPANDTYALGENVDFTVNFDEPVTITGTPRIAVTLANGGPEFATFQSGTSPGTAHVFRYTVDNNDLDSDGLALVSPLQLNSGTINDAGGNPTTLTFTPPNTTGVLVDGVAPTVSIGTPSLTDANNSSTVDFSINYSGADNVNLQVSDVNLIDGGSGTSASIAILNGTTSNPTVRLTSITGNGTLTISIDPATSSDNAGNTDAGDGPATTFNVDNDPPTVSIGAPSLTDANNSSMVDFSITYTGADNVNLQASDVNLIDGGSGTSASIAILNGTTSNPTVRLTSITGNGTLTISIDPATSSDNAGNTDAGDGPATTFNVDNDPPTVSIGAPSLTDANNSSTVDFSITYTGADNVNLQASDVNLIDGGSGTSASIAILNGTTSNPTVRLTSITGNGTLTISIDPATSSDNAGNTDAGNGPATTFNVDNDPPTVSIGAPSLTDANNSSTVDFSITYTGADNVNLQASDVNLIDGGSGTSASIAILNGTTSNPTVRLTSITGNGTLTISIDPATSSDNIGNTDVGDGPGLTFNVDNTGPTSTATYTFNIVNNGDLQNVMITFSEAVTGTPTISLVGTSSGSIFSNQVMSGAGDTWSFNAGSVWTGDETITITLGTATDALGNPVNTNPSSNTFAVDNTGARISSIMRADSNPHNAGINSGSVDFDVVFNETVTGVDITDFSFNSSGLIGAPSISGVSGSGQNYTATVSGFDLNDSFASGTLNLDLNSTGTILDATGNDNTIATVIGVDETYTIINPEPAEDINQVSFISTGQTSNTITLSWTNSATAQIAYQHLLLVKESGSFPNPADGNFIVNDLDLTTGTTGQLAINVPHGQNSYIVTGLNSGTSYDFEIYPYTNSGTNVNYRSNTPATLTQSTPVASFSRLVNVTSAVSLSSLTDTQGEAIAASPSFRFNIHDDGGITDDNIADNAKTEFTQIIFTQGAGNAIADWTTVIAGARLEGDEGNDLNSEDDGGQVTIQSDRIIFSGITHGNDNLGEVDDDEEKTYTLRIWLSSNLPDGIDNQDIVFELDAASITPVVGSSGFDPAFDNVNSFDGRNAIDIDATQLIWNVPPSANIGVGASFASALELWATDENNNRDLNFVNSLASLSNSGGIGMANTPVGSLFTLGSLTFPSNFNFTGAGDGTLTPTATGPLTLVSPTSNPITVSYSNNTTITAGPYVSTVNLTPEPGFEPYIKIAEFRITDDDTGTTINDVVPTVLSSAVFTLGTGTNRIETNWDEIIQEAVLFDGGSAQIITPPAIGSNTLTFASIPAGLNTIPDSNFKIYQLFILLAPNAGPNVADIIDNRNFVFNLSSANVSTTAASSTIAAAQSVDTNNLHNYFDITADNLQFVDQPSTTFINETMSPSVSVEANGFMGIRDLDYAGTAHLTSTGSLVSSPIAVSLTSGLGTSPAIVHNALGNSLTLSAVDVGALLTSTPASTAFNIIPGNEESDVIASSFSYEENIMYELYTGALNNSFPKLFEIDINDGTSGGSPTDTDALPTNVTSISFAVNNFQPLNQIAIFDNGNNQIGSAVPAAGLVTFNFAPALVVPDDGSVKLHLRASYNTSVVDNTQFSFTVSSVVANDQGSSFESINGARTSESAATSSISGDDNRIEVTRTQLVFDIITAASLNTPFNTTIRALDNNNNLDLDFNETVTDFSNSAGLTTNPASITGNFNLGILSPIFEFTQAADGITLEVETATFDGTPLVAGLSNSFNVSSSDESNIILAATPPATFQYVNFTDADITGAGNAYELARFSINDGGIDLTDDDGASTTLDEITFFLTNEDNIRSIAIYDGITEIDEMAGGPAVINFTGLGLEATDNTAKEFIVYVTFNEANVTDGELQQITITDVVELGGSLFEFDQGGLVNGTGAGTPAGTNVIDVVATEYNFVNSPTPNTVEGVGVALLSTPSLEAVDINGIIDTNYNGAFSINTGGALINFNSGNFTNGLVTLTGLQYNTVGDGTLTLVENPLNTVTNGQGFNVSSSVEVVTTAFSQIDISAYPPQDETVLPSGITNRVLVGFNLDAQSNDPAFEVHFTNVEIDFSQEHLDIYENFRIYKIVGASTQINVGFTLVPGSSVDLGLSTNSTILINGFDEILDLNTDNRYLIVADVSVAAGPSSGSISASVTPNTSYLNSDNGNMLGATALGNTFSFVDSRDPEISATFPVNKSITAPEGNANYFTITFDEDVFSNNPTFRLFDFATNNLVSEHFTFEPAGGIEPDKTYNVQFYQTDLLIAPVVLTGGFRYYITLQQNGFIDQAGNTNKTANTGATDPENDITNKGFWNFTTIDDIPPQFKFDVDNSELLQNTYDLGFDLKVKLNEPATIFVRVLPAGSTDGDVADLFTNPDATVSAPSEDSFYFVPLRGLSSGTTYDIYVGAEDVGGNPNTFPTNIDLQSIQRITVPTNSDSGSDPVILDEIDVELCVGEFQLINAPISIIESADDIFETTNNIIDIILPNGYQFNTAAGQATALPFEGSGDLSDINLNYINNSTLRLSFIADNQNDRDEVRITNLEIKADVTASSGVISVNSNITGLFDLPAINLNLTPPSVATFSLNPPSTVINTSIPDQEIQLTQDIPVDEFVGATYEFSGPGVVDDILYVDLAGLGFKTITLTQTSQFGCQSVGSTEINIVNNQFTGLDFNYCSNQPVVPITIDGEGSLLGYRLTDLSVSLDGIPVERQADLNSFVTDGSTYSFIPEMAIPDDNNEEFVELLFEGEYTNNQDNNDVISLSQTVRVYPIPTISLTSSTFPDDVDGTIEVCEDFGNIIFVGQPEESNQANGEYELFNNNTLQDGTSEIILNSDGSITINSQAVANNANLGPGLYTLRYSYQNNISTCNGIAEILLFIYDKPTVDFTFNNSCEDQETNFVSSVSSSFSDLTGALYEWDFDDLSAVSNEENPTHIFDSDGNNDVSLTVTTDKGCFNEAVVSVAVGAIPQTSFNFTGVNISDEFVFTSTTPDPSASPTDNINEYLWDFGDGNSSIVTNPTNTEARHTYNATLLDTVRLTVTSTLGCSETLAKPLAVLDKFDPITAPSNGFETDAEGWVTLTSVGNSWTLSSNNADIQQDGNNLWVTNPNQPYLENETSYVYSPTYDFSSIDRPLVSFDAFWDLVNGGVLLQYSTDNLNIADPQKNWEILGEGELNSGEDWYNRTELSLPTVNTGIAWSDSVGLQEPRHVLDFITAANRNNVNFRFAFLSQDSDPSRPGFAFDNFVIGERTRTVLLENFTNSSETTITLNQSNFLKGFDIEDEVGTILVKVNYHTDFPGDDPINEANKVDPSARALFYDVTQTPKAIIDGTITDPEGRPFSQWGEDSFNLRSLILAEFEIGLNVTAANGELLIEATPIPQTNGVLNEDLILMAMVLEKEVTLNELGVSSVPSGENDFEFVLRKLLPNAAGRVLNTEGATSGTPMATQTFSWSPINVIDPTDLAVVVIVQNENTKEVYQSEIWLDVPDPGAITGLKDGISSTNFTLYPNPANTQLNLLVSSDLVGKTLRVYDNFGKLILDREISATEISLDTRDYASGMYHIQIINDTQIFRERVIISHNDR</sequence>
<dbReference type="PROSITE" id="PS50853">
    <property type="entry name" value="FN3"/>
    <property type="match status" value="1"/>
</dbReference>
<dbReference type="Pfam" id="PF18911">
    <property type="entry name" value="PKD_4"/>
    <property type="match status" value="2"/>
</dbReference>
<dbReference type="Proteomes" id="UP000662783">
    <property type="component" value="Chromosome"/>
</dbReference>
<dbReference type="InterPro" id="IPR036116">
    <property type="entry name" value="FN3_sf"/>
</dbReference>
<dbReference type="InterPro" id="IPR013783">
    <property type="entry name" value="Ig-like_fold"/>
</dbReference>
<protein>
    <submittedName>
        <fullName evidence="4">T9SS type A sorting domain-containing protein</fullName>
    </submittedName>
</protein>
<dbReference type="SMART" id="SM00060">
    <property type="entry name" value="FN3"/>
    <property type="match status" value="1"/>
</dbReference>
<feature type="region of interest" description="Disordered" evidence="1">
    <location>
        <begin position="700"/>
        <end position="728"/>
    </location>
</feature>
<dbReference type="RefSeq" id="WP_205720777.1">
    <property type="nucleotide sequence ID" value="NZ_CP070608.1"/>
</dbReference>
<dbReference type="KEGG" id="fuv:JR347_11635"/>
<dbReference type="NCBIfam" id="TIGR04183">
    <property type="entry name" value="Por_Secre_tail"/>
    <property type="match status" value="1"/>
</dbReference>
<dbReference type="Pfam" id="PF18962">
    <property type="entry name" value="Por_Secre_tail"/>
    <property type="match status" value="1"/>
</dbReference>
<reference evidence="4" key="1">
    <citation type="submission" date="2021-02" db="EMBL/GenBank/DDBJ databases">
        <title>Fulvivirga sp. S481 isolated from sea water.</title>
        <authorList>
            <person name="Bae S.S."/>
            <person name="Baek K."/>
        </authorList>
    </citation>
    <scope>NUCLEOTIDE SEQUENCE</scope>
    <source>
        <strain evidence="4">S481</strain>
    </source>
</reference>
<dbReference type="EMBL" id="CP070608">
    <property type="protein sequence ID" value="QSE96260.1"/>
    <property type="molecule type" value="Genomic_DNA"/>
</dbReference>
<feature type="domain" description="PKD" evidence="2">
    <location>
        <begin position="3478"/>
        <end position="3530"/>
    </location>
</feature>
<evidence type="ECO:0000259" key="3">
    <source>
        <dbReference type="PROSITE" id="PS50853"/>
    </source>
</evidence>
<dbReference type="PROSITE" id="PS50093">
    <property type="entry name" value="PKD"/>
    <property type="match status" value="2"/>
</dbReference>
<proteinExistence type="predicted"/>
<evidence type="ECO:0000256" key="1">
    <source>
        <dbReference type="SAM" id="MobiDB-lite"/>
    </source>
</evidence>